<feature type="compositionally biased region" description="Basic and acidic residues" evidence="1">
    <location>
        <begin position="226"/>
        <end position="247"/>
    </location>
</feature>
<dbReference type="AlphaFoldDB" id="A0AB34K1U6"/>
<evidence type="ECO:0000313" key="3">
    <source>
        <dbReference type="Proteomes" id="UP001515480"/>
    </source>
</evidence>
<dbReference type="CDD" id="cd00298">
    <property type="entry name" value="ACD_sHsps_p23-like"/>
    <property type="match status" value="1"/>
</dbReference>
<accession>A0AB34K1U6</accession>
<sequence>MPALPSLGSLPQPPTRFRCNRSRMILNIKITLHHISANQINLKTSRSKIELDTAQAHRKFFLSREYPRGIECDDSKTTARLEHGCLVVEMPITKLPAVMPNAKGAKQEAEPKEVGTSGKKRKLPREVPGGAATSMEEGTKRPGGGVHGSGKLKKRLRMEAEASEAAAAERASEAPGRRTQKPPHMRVTSSSTPSASSEETQMLKALSEAVGSEDARRQQLMAKMKKVQDAEVAAREHKQAKEAERQLKKQQLLESFKKQKLERKEAAKSEKAQAVPTKDKKGAAKKKRVSFSTHLTDA</sequence>
<organism evidence="2 3">
    <name type="scientific">Prymnesium parvum</name>
    <name type="common">Toxic golden alga</name>
    <dbReference type="NCBI Taxonomy" id="97485"/>
    <lineage>
        <taxon>Eukaryota</taxon>
        <taxon>Haptista</taxon>
        <taxon>Haptophyta</taxon>
        <taxon>Prymnesiophyceae</taxon>
        <taxon>Prymnesiales</taxon>
        <taxon>Prymnesiaceae</taxon>
        <taxon>Prymnesium</taxon>
    </lineage>
</organism>
<evidence type="ECO:0000256" key="1">
    <source>
        <dbReference type="SAM" id="MobiDB-lite"/>
    </source>
</evidence>
<feature type="compositionally biased region" description="Basic and acidic residues" evidence="1">
    <location>
        <begin position="255"/>
        <end position="282"/>
    </location>
</feature>
<name>A0AB34K1U6_PRYPA</name>
<protein>
    <recommendedName>
        <fullName evidence="4">SHSP domain-containing protein</fullName>
    </recommendedName>
</protein>
<reference evidence="2 3" key="1">
    <citation type="journal article" date="2024" name="Science">
        <title>Giant polyketide synthase enzymes in the biosynthesis of giant marine polyether toxins.</title>
        <authorList>
            <person name="Fallon T.R."/>
            <person name="Shende V.V."/>
            <person name="Wierzbicki I.H."/>
            <person name="Pendleton A.L."/>
            <person name="Watervoot N.F."/>
            <person name="Auber R.P."/>
            <person name="Gonzalez D.J."/>
            <person name="Wisecaver J.H."/>
            <person name="Moore B.S."/>
        </authorList>
    </citation>
    <scope>NUCLEOTIDE SEQUENCE [LARGE SCALE GENOMIC DNA]</scope>
    <source>
        <strain evidence="2 3">12B1</strain>
    </source>
</reference>
<feature type="compositionally biased region" description="Low complexity" evidence="1">
    <location>
        <begin position="188"/>
        <end position="200"/>
    </location>
</feature>
<dbReference type="Proteomes" id="UP001515480">
    <property type="component" value="Unassembled WGS sequence"/>
</dbReference>
<keyword evidence="3" id="KW-1185">Reference proteome</keyword>
<feature type="region of interest" description="Disordered" evidence="1">
    <location>
        <begin position="101"/>
        <end position="298"/>
    </location>
</feature>
<comment type="caution">
    <text evidence="2">The sequence shown here is derived from an EMBL/GenBank/DDBJ whole genome shotgun (WGS) entry which is preliminary data.</text>
</comment>
<evidence type="ECO:0008006" key="4">
    <source>
        <dbReference type="Google" id="ProtNLM"/>
    </source>
</evidence>
<proteinExistence type="predicted"/>
<dbReference type="EMBL" id="JBGBPQ010000002">
    <property type="protein sequence ID" value="KAL1527990.1"/>
    <property type="molecule type" value="Genomic_DNA"/>
</dbReference>
<gene>
    <name evidence="2" type="ORF">AB1Y20_009361</name>
</gene>
<evidence type="ECO:0000313" key="2">
    <source>
        <dbReference type="EMBL" id="KAL1527990.1"/>
    </source>
</evidence>